<name>A0A3Q8XHF7_ACIJO</name>
<reference evidence="1 2" key="1">
    <citation type="submission" date="2017-06" db="EMBL/GenBank/DDBJ databases">
        <title>Complete Genome Sequence of the Carbazole-Degrading Bacterium Acinetobacter johnsonii IC001.</title>
        <authorList>
            <person name="Vejarano F."/>
            <person name="Suzuki-Minakuchi C."/>
            <person name="Ohtsubo Y."/>
            <person name="Tsuda M."/>
            <person name="Okada K."/>
            <person name="Nojiri H."/>
        </authorList>
    </citation>
    <scope>NUCLEOTIDE SEQUENCE [LARGE SCALE GENOMIC DNA]</scope>
    <source>
        <strain evidence="1 2">IC001</strain>
        <plasmid evidence="2">pic001b</plasmid>
    </source>
</reference>
<evidence type="ECO:0000313" key="1">
    <source>
        <dbReference type="EMBL" id="AZN65856.1"/>
    </source>
</evidence>
<organism evidence="1 2">
    <name type="scientific">Acinetobacter johnsonii</name>
    <dbReference type="NCBI Taxonomy" id="40214"/>
    <lineage>
        <taxon>Bacteria</taxon>
        <taxon>Pseudomonadati</taxon>
        <taxon>Pseudomonadota</taxon>
        <taxon>Gammaproteobacteria</taxon>
        <taxon>Moraxellales</taxon>
        <taxon>Moraxellaceae</taxon>
        <taxon>Acinetobacter</taxon>
    </lineage>
</organism>
<evidence type="ECO:0008006" key="3">
    <source>
        <dbReference type="Google" id="ProtNLM"/>
    </source>
</evidence>
<accession>A0A3Q8XHF7</accession>
<evidence type="ECO:0000313" key="2">
    <source>
        <dbReference type="Proteomes" id="UP000276980"/>
    </source>
</evidence>
<gene>
    <name evidence="1" type="ORF">CFH90_18260</name>
</gene>
<dbReference type="RefSeq" id="WP_126039561.1">
    <property type="nucleotide sequence ID" value="NZ_CP022300.1"/>
</dbReference>
<dbReference type="AlphaFoldDB" id="A0A3Q8XHF7"/>
<protein>
    <recommendedName>
        <fullName evidence="3">Extradiol ring-cleavage dioxygenase LigAB LigA subunit domain-containing protein</fullName>
    </recommendedName>
</protein>
<dbReference type="EMBL" id="CP022300">
    <property type="protein sequence ID" value="AZN65856.1"/>
    <property type="molecule type" value="Genomic_DNA"/>
</dbReference>
<proteinExistence type="predicted"/>
<dbReference type="GeneID" id="39661683"/>
<dbReference type="Proteomes" id="UP000276980">
    <property type="component" value="Plasmid pIC001B"/>
</dbReference>
<sequence length="91" mass="10547">MSNYKIDKIVQRIIKETQFREKLLENIDYLKELNLTNEEFNALVKAEPALLSAVGMHPILQMHYMMFRTPEIGIHVSVNDCLAIKNGDYHG</sequence>
<keyword evidence="1" id="KW-0614">Plasmid</keyword>
<geneLocation type="plasmid" evidence="2">
    <name>pic001b</name>
</geneLocation>